<sequence>MFGLEQIAWAAFLKLLTSLLVFWYLSLLFTAWWKANARQKQILFEDDADSDFSGSELSLLKVSERDFPSQMISSVSDDNIALVSSFYEETGMDEGYQLDYFLGEHDASAFSILSQVQYE</sequence>
<keyword evidence="1" id="KW-0812">Transmembrane</keyword>
<gene>
    <name evidence="2" type="ORF">DLK05_05655</name>
</gene>
<organism evidence="2 3">
    <name type="scientific">Ancylomarina longa</name>
    <dbReference type="NCBI Taxonomy" id="2487017"/>
    <lineage>
        <taxon>Bacteria</taxon>
        <taxon>Pseudomonadati</taxon>
        <taxon>Bacteroidota</taxon>
        <taxon>Bacteroidia</taxon>
        <taxon>Marinilabiliales</taxon>
        <taxon>Marinifilaceae</taxon>
        <taxon>Ancylomarina</taxon>
    </lineage>
</organism>
<feature type="transmembrane region" description="Helical" evidence="1">
    <location>
        <begin position="6"/>
        <end position="33"/>
    </location>
</feature>
<evidence type="ECO:0000256" key="1">
    <source>
        <dbReference type="SAM" id="Phobius"/>
    </source>
</evidence>
<keyword evidence="1" id="KW-1133">Transmembrane helix</keyword>
<dbReference type="OrthoDB" id="1122261at2"/>
<protein>
    <submittedName>
        <fullName evidence="2">Uncharacterized protein</fullName>
    </submittedName>
</protein>
<reference evidence="2 3" key="1">
    <citation type="submission" date="2018-11" db="EMBL/GenBank/DDBJ databases">
        <title>Parancylomarina longa gen. nov., sp. nov., isolated from sediments of southern Okinawa.</title>
        <authorList>
            <person name="Fu T."/>
        </authorList>
    </citation>
    <scope>NUCLEOTIDE SEQUENCE [LARGE SCALE GENOMIC DNA]</scope>
    <source>
        <strain evidence="2 3">T3-2 S1-C</strain>
    </source>
</reference>
<name>A0A434AWT3_9BACT</name>
<keyword evidence="1" id="KW-0472">Membrane</keyword>
<keyword evidence="3" id="KW-1185">Reference proteome</keyword>
<comment type="caution">
    <text evidence="2">The sequence shown here is derived from an EMBL/GenBank/DDBJ whole genome shotgun (WGS) entry which is preliminary data.</text>
</comment>
<accession>A0A434AWT3</accession>
<proteinExistence type="predicted"/>
<dbReference type="EMBL" id="RJJX01000005">
    <property type="protein sequence ID" value="RUT78968.1"/>
    <property type="molecule type" value="Genomic_DNA"/>
</dbReference>
<evidence type="ECO:0000313" key="2">
    <source>
        <dbReference type="EMBL" id="RUT78968.1"/>
    </source>
</evidence>
<evidence type="ECO:0000313" key="3">
    <source>
        <dbReference type="Proteomes" id="UP000282985"/>
    </source>
</evidence>
<dbReference type="Proteomes" id="UP000282985">
    <property type="component" value="Unassembled WGS sequence"/>
</dbReference>
<dbReference type="AlphaFoldDB" id="A0A434AWT3"/>
<dbReference type="RefSeq" id="WP_127343024.1">
    <property type="nucleotide sequence ID" value="NZ_RJJX01000005.1"/>
</dbReference>